<accession>A0AAD7SC45</accession>
<dbReference type="EMBL" id="JAINUG010000080">
    <property type="protein sequence ID" value="KAJ8399916.1"/>
    <property type="molecule type" value="Genomic_DNA"/>
</dbReference>
<gene>
    <name evidence="2" type="ORF">AAFF_G00406460</name>
</gene>
<feature type="region of interest" description="Disordered" evidence="1">
    <location>
        <begin position="121"/>
        <end position="145"/>
    </location>
</feature>
<dbReference type="AlphaFoldDB" id="A0AAD7SC45"/>
<dbReference type="PANTHER" id="PTHR47018:SF1">
    <property type="entry name" value="TESMIN_TSO1-LIKE CXC DOMAIN-CONTAINING PROTEIN"/>
    <property type="match status" value="1"/>
</dbReference>
<reference evidence="2" key="1">
    <citation type="journal article" date="2023" name="Science">
        <title>Genome structures resolve the early diversification of teleost fishes.</title>
        <authorList>
            <person name="Parey E."/>
            <person name="Louis A."/>
            <person name="Montfort J."/>
            <person name="Bouchez O."/>
            <person name="Roques C."/>
            <person name="Iampietro C."/>
            <person name="Lluch J."/>
            <person name="Castinel A."/>
            <person name="Donnadieu C."/>
            <person name="Desvignes T."/>
            <person name="Floi Bucao C."/>
            <person name="Jouanno E."/>
            <person name="Wen M."/>
            <person name="Mejri S."/>
            <person name="Dirks R."/>
            <person name="Jansen H."/>
            <person name="Henkel C."/>
            <person name="Chen W.J."/>
            <person name="Zahm M."/>
            <person name="Cabau C."/>
            <person name="Klopp C."/>
            <person name="Thompson A.W."/>
            <person name="Robinson-Rechavi M."/>
            <person name="Braasch I."/>
            <person name="Lecointre G."/>
            <person name="Bobe J."/>
            <person name="Postlethwait J.H."/>
            <person name="Berthelot C."/>
            <person name="Roest Crollius H."/>
            <person name="Guiguen Y."/>
        </authorList>
    </citation>
    <scope>NUCLEOTIDE SEQUENCE</scope>
    <source>
        <strain evidence="2">NC1722</strain>
    </source>
</reference>
<organism evidence="2 3">
    <name type="scientific">Aldrovandia affinis</name>
    <dbReference type="NCBI Taxonomy" id="143900"/>
    <lineage>
        <taxon>Eukaryota</taxon>
        <taxon>Metazoa</taxon>
        <taxon>Chordata</taxon>
        <taxon>Craniata</taxon>
        <taxon>Vertebrata</taxon>
        <taxon>Euteleostomi</taxon>
        <taxon>Actinopterygii</taxon>
        <taxon>Neopterygii</taxon>
        <taxon>Teleostei</taxon>
        <taxon>Notacanthiformes</taxon>
        <taxon>Halosauridae</taxon>
        <taxon>Aldrovandia</taxon>
    </lineage>
</organism>
<sequence>MRSSFPLRVSDMRRRFHFGSSCILGSWRILCEDQLYHLLFLHNGEDTAEALSCPADSKRNTGSGYQTLADSLLNFSQIGCLPKSLDLSRLDDGEGIQSTFQSHKAKWHDSCRLKYNKTALHRAEKRKTPSEETESVSRKYTRHSVHVDHTQPLPEKCFFCDKSSGTDSLRKASTFDLDKHVRTAALKLGDKALLAKLSAGDLIAQDAQYHVKCLVSLYNKARATKTTVDKQDDINHGIALGELVSYIDDARMDALVAPVFKLVDLTRLYTTRLEQLGTVLTGRVHSTKLKDRIMTYFPDLEEHKSGRDIMLAFNQDVGSALQKACEHDADSEGVCLARAANIVRRDMLKMKTTFSGSFETHCQEQSVPTSLVALVAMILNGPNIQEQSFHSSVSTPTLTVSQLLMFNSYTRRRESTSTTESTRHMTA</sequence>
<proteinExistence type="predicted"/>
<evidence type="ECO:0000313" key="3">
    <source>
        <dbReference type="Proteomes" id="UP001221898"/>
    </source>
</evidence>
<protein>
    <submittedName>
        <fullName evidence="2">Uncharacterized protein</fullName>
    </submittedName>
</protein>
<comment type="caution">
    <text evidence="2">The sequence shown here is derived from an EMBL/GenBank/DDBJ whole genome shotgun (WGS) entry which is preliminary data.</text>
</comment>
<keyword evidence="3" id="KW-1185">Reference proteome</keyword>
<dbReference type="PANTHER" id="PTHR47018">
    <property type="entry name" value="CXC DOMAIN-CONTAINING PROTEIN-RELATED"/>
    <property type="match status" value="1"/>
</dbReference>
<dbReference type="Proteomes" id="UP001221898">
    <property type="component" value="Unassembled WGS sequence"/>
</dbReference>
<evidence type="ECO:0000256" key="1">
    <source>
        <dbReference type="SAM" id="MobiDB-lite"/>
    </source>
</evidence>
<name>A0AAD7SC45_9TELE</name>
<evidence type="ECO:0000313" key="2">
    <source>
        <dbReference type="EMBL" id="KAJ8399916.1"/>
    </source>
</evidence>